<gene>
    <name evidence="9" type="primary">LOC106477142</name>
</gene>
<evidence type="ECO:0000256" key="5">
    <source>
        <dbReference type="PROSITE-ProRule" id="PRU00042"/>
    </source>
</evidence>
<keyword evidence="1" id="KW-0479">Metal-binding</keyword>
<keyword evidence="3 5" id="KW-0863">Zinc-finger</keyword>
<feature type="compositionally biased region" description="Basic and acidic residues" evidence="6">
    <location>
        <begin position="95"/>
        <end position="105"/>
    </location>
</feature>
<dbReference type="GeneID" id="106477142"/>
<accession>A0ABM1C2S6</accession>
<feature type="domain" description="C2H2-type" evidence="7">
    <location>
        <begin position="349"/>
        <end position="372"/>
    </location>
</feature>
<name>A0ABM1C2S6_LIMPO</name>
<evidence type="ECO:0000256" key="2">
    <source>
        <dbReference type="ARBA" id="ARBA00022737"/>
    </source>
</evidence>
<keyword evidence="2" id="KW-0677">Repeat</keyword>
<keyword evidence="4" id="KW-0862">Zinc</keyword>
<dbReference type="RefSeq" id="XP_013793187.2">
    <property type="nucleotide sequence ID" value="XM_013937733.2"/>
</dbReference>
<reference evidence="9" key="1">
    <citation type="submission" date="2025-08" db="UniProtKB">
        <authorList>
            <consortium name="RefSeq"/>
        </authorList>
    </citation>
    <scope>IDENTIFICATION</scope>
    <source>
        <tissue evidence="9">Muscle</tissue>
    </source>
</reference>
<dbReference type="InterPro" id="IPR036236">
    <property type="entry name" value="Znf_C2H2_sf"/>
</dbReference>
<evidence type="ECO:0000259" key="7">
    <source>
        <dbReference type="PROSITE" id="PS50157"/>
    </source>
</evidence>
<feature type="compositionally biased region" description="Polar residues" evidence="6">
    <location>
        <begin position="9"/>
        <end position="18"/>
    </location>
</feature>
<feature type="region of interest" description="Disordered" evidence="6">
    <location>
        <begin position="69"/>
        <end position="133"/>
    </location>
</feature>
<dbReference type="PROSITE" id="PS00028">
    <property type="entry name" value="ZINC_FINGER_C2H2_1"/>
    <property type="match status" value="5"/>
</dbReference>
<dbReference type="InterPro" id="IPR013087">
    <property type="entry name" value="Znf_C2H2_type"/>
</dbReference>
<dbReference type="PANTHER" id="PTHR24379:SF121">
    <property type="entry name" value="C2H2-TYPE DOMAIN-CONTAINING PROTEIN"/>
    <property type="match status" value="1"/>
</dbReference>
<protein>
    <submittedName>
        <fullName evidence="9">Zinc finger protein weckle-like</fullName>
    </submittedName>
</protein>
<dbReference type="PROSITE" id="PS50157">
    <property type="entry name" value="ZINC_FINGER_C2H2_2"/>
    <property type="match status" value="2"/>
</dbReference>
<organism evidence="8 9">
    <name type="scientific">Limulus polyphemus</name>
    <name type="common">Atlantic horseshoe crab</name>
    <dbReference type="NCBI Taxonomy" id="6850"/>
    <lineage>
        <taxon>Eukaryota</taxon>
        <taxon>Metazoa</taxon>
        <taxon>Ecdysozoa</taxon>
        <taxon>Arthropoda</taxon>
        <taxon>Chelicerata</taxon>
        <taxon>Merostomata</taxon>
        <taxon>Xiphosura</taxon>
        <taxon>Limulidae</taxon>
        <taxon>Limulus</taxon>
    </lineage>
</organism>
<feature type="domain" description="C2H2-type" evidence="7">
    <location>
        <begin position="250"/>
        <end position="279"/>
    </location>
</feature>
<feature type="compositionally biased region" description="Polar residues" evidence="6">
    <location>
        <begin position="80"/>
        <end position="93"/>
    </location>
</feature>
<evidence type="ECO:0000313" key="9">
    <source>
        <dbReference type="RefSeq" id="XP_013793187.2"/>
    </source>
</evidence>
<evidence type="ECO:0000256" key="4">
    <source>
        <dbReference type="ARBA" id="ARBA00022833"/>
    </source>
</evidence>
<dbReference type="InterPro" id="IPR003604">
    <property type="entry name" value="Matrin/U1-like-C_Znf_C2H2"/>
</dbReference>
<evidence type="ECO:0000256" key="6">
    <source>
        <dbReference type="SAM" id="MobiDB-lite"/>
    </source>
</evidence>
<evidence type="ECO:0000313" key="8">
    <source>
        <dbReference type="Proteomes" id="UP000694941"/>
    </source>
</evidence>
<feature type="region of interest" description="Disordered" evidence="6">
    <location>
        <begin position="1"/>
        <end position="29"/>
    </location>
</feature>
<proteinExistence type="predicted"/>
<dbReference type="Proteomes" id="UP000694941">
    <property type="component" value="Unplaced"/>
</dbReference>
<dbReference type="SMART" id="SM00355">
    <property type="entry name" value="ZnF_C2H2"/>
    <property type="match status" value="6"/>
</dbReference>
<keyword evidence="8" id="KW-1185">Reference proteome</keyword>
<dbReference type="SUPFAM" id="SSF57667">
    <property type="entry name" value="beta-beta-alpha zinc fingers"/>
    <property type="match status" value="1"/>
</dbReference>
<dbReference type="PANTHER" id="PTHR24379">
    <property type="entry name" value="KRAB AND ZINC FINGER DOMAIN-CONTAINING"/>
    <property type="match status" value="1"/>
</dbReference>
<evidence type="ECO:0000256" key="3">
    <source>
        <dbReference type="ARBA" id="ARBA00022771"/>
    </source>
</evidence>
<evidence type="ECO:0000256" key="1">
    <source>
        <dbReference type="ARBA" id="ARBA00022723"/>
    </source>
</evidence>
<dbReference type="Gene3D" id="3.30.160.60">
    <property type="entry name" value="Classic Zinc Finger"/>
    <property type="match status" value="2"/>
</dbReference>
<dbReference type="SMART" id="SM00451">
    <property type="entry name" value="ZnF_U1"/>
    <property type="match status" value="2"/>
</dbReference>
<sequence length="381" mass="43220">MEEGVHLSPGNTEINDTLHSPGKSPGSGTAESTCFVCCMRFSTVDMCHEHQKHVHMRWVDRQLPDHSHEELSVPNDFTEKNTNSSKSSPQLTANPEEKVPTDKESGTPVSSEVEGEDNHGGDETSLLGDSETTVNKIDEKLAVDTAEDVECNFDKCDSQVISENSTDVLKTQQNGLEETTSLEATEESFTQDTLRTNLIVMNDVPSDKQLAELGFPSKVGHYCHLCDTVIQSYPLYYMHMYNVHSLEKRFQCIISDCKHTFSNATAFQCHAQKHNQKSESFCSLCDMVFEDTKSLQDHIFSPQHGEKYIKTQEKYFHSEPRNYRCKVCLTWFGLFAIYVKHMETESHQYRCKYCGLSFVQPGPRRNHIQSVHPEVANVCEV</sequence>